<evidence type="ECO:0000256" key="1">
    <source>
        <dbReference type="ARBA" id="ARBA00004429"/>
    </source>
</evidence>
<dbReference type="InterPro" id="IPR003457">
    <property type="entry name" value="Transprt_MerT"/>
</dbReference>
<evidence type="ECO:0000256" key="12">
    <source>
        <dbReference type="ARBA" id="ARBA00023136"/>
    </source>
</evidence>
<organism evidence="16 17">
    <name type="scientific">Benzoatithermus flavus</name>
    <dbReference type="NCBI Taxonomy" id="3108223"/>
    <lineage>
        <taxon>Bacteria</taxon>
        <taxon>Pseudomonadati</taxon>
        <taxon>Pseudomonadota</taxon>
        <taxon>Alphaproteobacteria</taxon>
        <taxon>Geminicoccales</taxon>
        <taxon>Geminicoccaceae</taxon>
        <taxon>Benzoatithermus</taxon>
    </lineage>
</organism>
<keyword evidence="4" id="KW-0813">Transport</keyword>
<feature type="transmembrane region" description="Helical" evidence="15">
    <location>
        <begin position="110"/>
        <end position="132"/>
    </location>
</feature>
<dbReference type="Pfam" id="PF02411">
    <property type="entry name" value="MerT"/>
    <property type="match status" value="1"/>
</dbReference>
<evidence type="ECO:0000256" key="8">
    <source>
        <dbReference type="ARBA" id="ARBA00022692"/>
    </source>
</evidence>
<evidence type="ECO:0000313" key="16">
    <source>
        <dbReference type="EMBL" id="MEK0081894.1"/>
    </source>
</evidence>
<evidence type="ECO:0000256" key="2">
    <source>
        <dbReference type="ARBA" id="ARBA00008224"/>
    </source>
</evidence>
<evidence type="ECO:0000256" key="6">
    <source>
        <dbReference type="ARBA" id="ARBA00022475"/>
    </source>
</evidence>
<keyword evidence="5" id="KW-0475">Mercuric resistance</keyword>
<evidence type="ECO:0000256" key="9">
    <source>
        <dbReference type="ARBA" id="ARBA00022723"/>
    </source>
</evidence>
<keyword evidence="6" id="KW-1003">Cell membrane</keyword>
<proteinExistence type="inferred from homology"/>
<evidence type="ECO:0000256" key="14">
    <source>
        <dbReference type="ARBA" id="ARBA00045720"/>
    </source>
</evidence>
<keyword evidence="9" id="KW-0479">Metal-binding</keyword>
<keyword evidence="8 15" id="KW-0812">Transmembrane</keyword>
<accession>A0ABU8XLF8</accession>
<keyword evidence="17" id="KW-1185">Reference proteome</keyword>
<evidence type="ECO:0000256" key="3">
    <source>
        <dbReference type="ARBA" id="ARBA00017053"/>
    </source>
</evidence>
<evidence type="ECO:0000256" key="4">
    <source>
        <dbReference type="ARBA" id="ARBA00022448"/>
    </source>
</evidence>
<evidence type="ECO:0000256" key="10">
    <source>
        <dbReference type="ARBA" id="ARBA00022914"/>
    </source>
</evidence>
<comment type="subcellular location">
    <subcellularLocation>
        <location evidence="1">Cell inner membrane</location>
        <topology evidence="1">Multi-pass membrane protein</topology>
    </subcellularLocation>
</comment>
<evidence type="ECO:0000256" key="11">
    <source>
        <dbReference type="ARBA" id="ARBA00022989"/>
    </source>
</evidence>
<dbReference type="EMBL" id="JBBLZC010000001">
    <property type="protein sequence ID" value="MEK0081894.1"/>
    <property type="molecule type" value="Genomic_DNA"/>
</dbReference>
<keyword evidence="12 15" id="KW-0472">Membrane</keyword>
<evidence type="ECO:0000256" key="15">
    <source>
        <dbReference type="SAM" id="Phobius"/>
    </source>
</evidence>
<keyword evidence="7" id="KW-0997">Cell inner membrane</keyword>
<keyword evidence="11 15" id="KW-1133">Transmembrane helix</keyword>
<feature type="transmembrane region" description="Helical" evidence="15">
    <location>
        <begin position="71"/>
        <end position="89"/>
    </location>
</feature>
<evidence type="ECO:0000256" key="7">
    <source>
        <dbReference type="ARBA" id="ARBA00022519"/>
    </source>
</evidence>
<keyword evidence="10" id="KW-0476">Mercury</keyword>
<comment type="similarity">
    <text evidence="2">Belongs to the MerT family.</text>
</comment>
<name>A0ABU8XLF8_9PROT</name>
<evidence type="ECO:0000313" key="17">
    <source>
        <dbReference type="Proteomes" id="UP001375743"/>
    </source>
</evidence>
<feature type="transmembrane region" description="Helical" evidence="15">
    <location>
        <begin position="33"/>
        <end position="59"/>
    </location>
</feature>
<comment type="function">
    <text evidence="14">Involved in mercury resistance. Probably transfers a mercuric ion from the periplasmic Hg(2+)-binding protein MerP to the cytoplasmic mercuric reductase MerA.</text>
</comment>
<evidence type="ECO:0000256" key="5">
    <source>
        <dbReference type="ARBA" id="ARBA00022466"/>
    </source>
</evidence>
<evidence type="ECO:0000256" key="13">
    <source>
        <dbReference type="ARBA" id="ARBA00030934"/>
    </source>
</evidence>
<sequence>MDEQSDTLKTIGGRMTGTTGTAGRQELAAAGGLLGALAAASCCLLPLALFSLGIGGAWIGNLTALAPYQPIFVAITLALLGYGFWLVYGRPRRACTDGTAACARPLPQRWVKATLWVATALVAAALAFPYVAPRLFGV</sequence>
<dbReference type="Proteomes" id="UP001375743">
    <property type="component" value="Unassembled WGS sequence"/>
</dbReference>
<protein>
    <recommendedName>
        <fullName evidence="3">Mercuric transport protein MerT</fullName>
    </recommendedName>
    <alternativeName>
        <fullName evidence="13">Mercury ion transport protein</fullName>
    </alternativeName>
</protein>
<reference evidence="16 17" key="1">
    <citation type="submission" date="2024-01" db="EMBL/GenBank/DDBJ databases">
        <title>Multi-omics insights into the function and evolution of sodium benzoate biodegradation pathways in Benzoatithermus flavus gen. nov., sp. nov. from hot spring.</title>
        <authorList>
            <person name="Hu C.-J."/>
            <person name="Li W.-J."/>
        </authorList>
    </citation>
    <scope>NUCLEOTIDE SEQUENCE [LARGE SCALE GENOMIC DNA]</scope>
    <source>
        <strain evidence="16 17">SYSU G07066</strain>
    </source>
</reference>
<comment type="caution">
    <text evidence="16">The sequence shown here is derived from an EMBL/GenBank/DDBJ whole genome shotgun (WGS) entry which is preliminary data.</text>
</comment>
<gene>
    <name evidence="16" type="ORF">U1T56_01925</name>
</gene>